<dbReference type="AlphaFoldDB" id="W4GJB3"/>
<reference evidence="4" key="1">
    <citation type="submission" date="2013-12" db="EMBL/GenBank/DDBJ databases">
        <title>The Genome Sequence of Aphanomyces astaci APO3.</title>
        <authorList>
            <consortium name="The Broad Institute Genomics Platform"/>
            <person name="Russ C."/>
            <person name="Tyler B."/>
            <person name="van West P."/>
            <person name="Dieguez-Uribeondo J."/>
            <person name="Young S.K."/>
            <person name="Zeng Q."/>
            <person name="Gargeya S."/>
            <person name="Fitzgerald M."/>
            <person name="Abouelleil A."/>
            <person name="Alvarado L."/>
            <person name="Chapman S.B."/>
            <person name="Gainer-Dewar J."/>
            <person name="Goldberg J."/>
            <person name="Griggs A."/>
            <person name="Gujja S."/>
            <person name="Hansen M."/>
            <person name="Howarth C."/>
            <person name="Imamovic A."/>
            <person name="Ireland A."/>
            <person name="Larimer J."/>
            <person name="McCowan C."/>
            <person name="Murphy C."/>
            <person name="Pearson M."/>
            <person name="Poon T.W."/>
            <person name="Priest M."/>
            <person name="Roberts A."/>
            <person name="Saif S."/>
            <person name="Shea T."/>
            <person name="Sykes S."/>
            <person name="Wortman J."/>
            <person name="Nusbaum C."/>
            <person name="Birren B."/>
        </authorList>
    </citation>
    <scope>NUCLEOTIDE SEQUENCE [LARGE SCALE GENOMIC DNA]</scope>
    <source>
        <strain evidence="4">APO3</strain>
    </source>
</reference>
<feature type="repeat" description="RCC1" evidence="2">
    <location>
        <begin position="218"/>
        <end position="269"/>
    </location>
</feature>
<feature type="domain" description="BTB" evidence="3">
    <location>
        <begin position="587"/>
        <end position="669"/>
    </location>
</feature>
<dbReference type="InterPro" id="IPR051625">
    <property type="entry name" value="Signaling_Regulatory_Domain"/>
</dbReference>
<name>W4GJB3_APHAT</name>
<dbReference type="InterPro" id="IPR000408">
    <property type="entry name" value="Reg_chr_condens"/>
</dbReference>
<proteinExistence type="predicted"/>
<dbReference type="InterPro" id="IPR058923">
    <property type="entry name" value="RCC1-like_dom"/>
</dbReference>
<evidence type="ECO:0000259" key="3">
    <source>
        <dbReference type="PROSITE" id="PS50097"/>
    </source>
</evidence>
<feature type="repeat" description="RCC1" evidence="2">
    <location>
        <begin position="384"/>
        <end position="435"/>
    </location>
</feature>
<protein>
    <recommendedName>
        <fullName evidence="3">BTB domain-containing protein</fullName>
    </recommendedName>
</protein>
<keyword evidence="1" id="KW-0677">Repeat</keyword>
<dbReference type="InterPro" id="IPR011333">
    <property type="entry name" value="SKP1/BTB/POZ_sf"/>
</dbReference>
<dbReference type="Pfam" id="PF00651">
    <property type="entry name" value="BTB"/>
    <property type="match status" value="2"/>
</dbReference>
<dbReference type="SMART" id="SM00225">
    <property type="entry name" value="BTB"/>
    <property type="match status" value="2"/>
</dbReference>
<dbReference type="GeneID" id="20809826"/>
<dbReference type="PROSITE" id="PS50097">
    <property type="entry name" value="BTB"/>
    <property type="match status" value="2"/>
</dbReference>
<evidence type="ECO:0000256" key="1">
    <source>
        <dbReference type="ARBA" id="ARBA00022737"/>
    </source>
</evidence>
<feature type="repeat" description="RCC1" evidence="2">
    <location>
        <begin position="1"/>
        <end position="53"/>
    </location>
</feature>
<feature type="domain" description="BTB" evidence="3">
    <location>
        <begin position="465"/>
        <end position="544"/>
    </location>
</feature>
<sequence>MALYVWGKNCALDLAATEREKTVVYPTLMEHFGSDVVTDYAAGDNHALAVTEFGDVYSWGRGKDGELGHGEPREDLPIPVKVKGLQEHIVVNVACGNIHSMATTITGHVYMWGLLHDEVLANNHGTPDDVSSSGMLVGMAEVRASTQNDPILARVVRDAEAAYREGTNEVSDFEQGVDKMTVHRHRQSVPRLATSLTGHFITKVAAGAGHNLALSANGDVFSCGYNEHGQLGLGHANTMPNFQQILGLQGLFVHHIVCGHQHNLAQVELDGVSRCFTWGLGALGQLGHGTRRSFASPKLVEGIAGAIVSVGAGSHHSVAVDEDGAVFTWGHSEYGQHGVATAGHDLYDAREYFVPRRQMTLANTVPIASVCCGSHFTLATGRDGKLYSWGWNTFGVLGLGHFMTTTTPQSLDKLNGYMVTRAVAGCNQSGAIVDCIGAPHAMRFRHLVAPDAGHNDHVDVLEKRFDLALTLATNTKVTFPTHWLFLKARCPYLFGYCRASAAGSAHAHDLPLVTLEFPDLPMLDSPILKAILVYLYTDRLELALHKLTALKSVAQAFDLPFLAAQCDMRTGRHCGRLVTSTFAQDMASVALTAEFADTWFDWPVDDDGLVVKIPAHRVVLCEAPYFASMLSGRFREASRDDASLSMAGMAADGMDVYVFQAALQWMYTGSRVELDAMAFDQVVELLVMANMLGLDGLVSVCTSILSKLVATSKSSDVSSVCFEVAESLNMQRLKTQCEVMLRAVNTTA</sequence>
<dbReference type="PROSITE" id="PS50012">
    <property type="entry name" value="RCC1_3"/>
    <property type="match status" value="6"/>
</dbReference>
<evidence type="ECO:0000313" key="4">
    <source>
        <dbReference type="EMBL" id="ETV79079.1"/>
    </source>
</evidence>
<evidence type="ECO:0000256" key="2">
    <source>
        <dbReference type="PROSITE-ProRule" id="PRU00235"/>
    </source>
</evidence>
<feature type="repeat" description="RCC1" evidence="2">
    <location>
        <begin position="54"/>
        <end position="106"/>
    </location>
</feature>
<dbReference type="SUPFAM" id="SSF50985">
    <property type="entry name" value="RCC1/BLIP-II"/>
    <property type="match status" value="1"/>
</dbReference>
<dbReference type="OrthoDB" id="8068875at2759"/>
<gene>
    <name evidence="4" type="ORF">H257_07830</name>
</gene>
<accession>W4GJB3</accession>
<dbReference type="VEuPathDB" id="FungiDB:H257_07830"/>
<dbReference type="Gene3D" id="3.30.710.10">
    <property type="entry name" value="Potassium Channel Kv1.1, Chain A"/>
    <property type="match status" value="2"/>
</dbReference>
<dbReference type="PANTHER" id="PTHR22872">
    <property type="entry name" value="BTK-BINDING PROTEIN-RELATED"/>
    <property type="match status" value="1"/>
</dbReference>
<feature type="repeat" description="RCC1" evidence="2">
    <location>
        <begin position="273"/>
        <end position="323"/>
    </location>
</feature>
<dbReference type="CDD" id="cd18186">
    <property type="entry name" value="BTB_POZ_ZBTB_KLHL-like"/>
    <property type="match status" value="1"/>
</dbReference>
<dbReference type="SUPFAM" id="SSF54695">
    <property type="entry name" value="POZ domain"/>
    <property type="match status" value="2"/>
</dbReference>
<dbReference type="Gene3D" id="2.130.10.30">
    <property type="entry name" value="Regulator of chromosome condensation 1/beta-lactamase-inhibitor protein II"/>
    <property type="match status" value="3"/>
</dbReference>
<dbReference type="InterPro" id="IPR009091">
    <property type="entry name" value="RCC1/BLIP-II"/>
</dbReference>
<dbReference type="PRINTS" id="PR00633">
    <property type="entry name" value="RCCNDNSATION"/>
</dbReference>
<dbReference type="InterPro" id="IPR000210">
    <property type="entry name" value="BTB/POZ_dom"/>
</dbReference>
<dbReference type="Pfam" id="PF25390">
    <property type="entry name" value="WD40_RLD"/>
    <property type="match status" value="1"/>
</dbReference>
<dbReference type="RefSeq" id="XP_009831798.1">
    <property type="nucleotide sequence ID" value="XM_009833496.1"/>
</dbReference>
<dbReference type="Pfam" id="PF00415">
    <property type="entry name" value="RCC1"/>
    <property type="match status" value="1"/>
</dbReference>
<dbReference type="PROSITE" id="PS00626">
    <property type="entry name" value="RCC1_2"/>
    <property type="match status" value="1"/>
</dbReference>
<dbReference type="EMBL" id="KI913129">
    <property type="protein sequence ID" value="ETV79079.1"/>
    <property type="molecule type" value="Genomic_DNA"/>
</dbReference>
<dbReference type="STRING" id="112090.W4GJB3"/>
<feature type="repeat" description="RCC1" evidence="2">
    <location>
        <begin position="324"/>
        <end position="383"/>
    </location>
</feature>
<organism evidence="4">
    <name type="scientific">Aphanomyces astaci</name>
    <name type="common">Crayfish plague agent</name>
    <dbReference type="NCBI Taxonomy" id="112090"/>
    <lineage>
        <taxon>Eukaryota</taxon>
        <taxon>Sar</taxon>
        <taxon>Stramenopiles</taxon>
        <taxon>Oomycota</taxon>
        <taxon>Saprolegniomycetes</taxon>
        <taxon>Saprolegniales</taxon>
        <taxon>Verrucalvaceae</taxon>
        <taxon>Aphanomyces</taxon>
    </lineage>
</organism>